<accession>A0AAE4BKU1</accession>
<name>A0AAE4BKU1_9DEIO</name>
<proteinExistence type="predicted"/>
<dbReference type="AlphaFoldDB" id="A0AAE4BKU1"/>
<dbReference type="RefSeq" id="WP_309854274.1">
    <property type="nucleotide sequence ID" value="NZ_JAVDQJ010000004.1"/>
</dbReference>
<evidence type="ECO:0000313" key="2">
    <source>
        <dbReference type="Proteomes" id="UP001185331"/>
    </source>
</evidence>
<dbReference type="EMBL" id="JAVDQK010000004">
    <property type="protein sequence ID" value="MDR6218163.1"/>
    <property type="molecule type" value="Genomic_DNA"/>
</dbReference>
<comment type="caution">
    <text evidence="1">The sequence shown here is derived from an EMBL/GenBank/DDBJ whole genome shotgun (WGS) entry which is preliminary data.</text>
</comment>
<organism evidence="1 2">
    <name type="scientific">Deinococcus soli</name>
    <name type="common">ex Cha et al. 2016</name>
    <dbReference type="NCBI Taxonomy" id="1309411"/>
    <lineage>
        <taxon>Bacteria</taxon>
        <taxon>Thermotogati</taxon>
        <taxon>Deinococcota</taxon>
        <taxon>Deinococci</taxon>
        <taxon>Deinococcales</taxon>
        <taxon>Deinococcaceae</taxon>
        <taxon>Deinococcus</taxon>
    </lineage>
</organism>
<protein>
    <submittedName>
        <fullName evidence="1">Uncharacterized protein</fullName>
    </submittedName>
</protein>
<dbReference type="Proteomes" id="UP001185331">
    <property type="component" value="Unassembled WGS sequence"/>
</dbReference>
<evidence type="ECO:0000313" key="1">
    <source>
        <dbReference type="EMBL" id="MDR6218163.1"/>
    </source>
</evidence>
<sequence length="185" mass="21111">MQNLKDALYAALNLDPARRYAELRRLRYAMARSDAEDRAANLSQIDGWLNSHRTDLLVTYGGYDTVTDEDLSGFDAAYDAYCLERRDRQRASETRRQAWFVRIIVASAHELGRTDDLRTLITPIAVSSTDPSSLDAYLKAEAAQDTRRDLLMHVLLDHAGFDADTFERQIRAFWRDPHEDGMLAA</sequence>
<gene>
    <name evidence="1" type="ORF">J2Y00_001726</name>
</gene>
<reference evidence="1" key="1">
    <citation type="submission" date="2023-07" db="EMBL/GenBank/DDBJ databases">
        <title>Sorghum-associated microbial communities from plants grown in Nebraska, USA.</title>
        <authorList>
            <person name="Schachtman D."/>
        </authorList>
    </citation>
    <scope>NUCLEOTIDE SEQUENCE</scope>
    <source>
        <strain evidence="1">BE330</strain>
    </source>
</reference>